<dbReference type="GO" id="GO:0003700">
    <property type="term" value="F:DNA-binding transcription factor activity"/>
    <property type="evidence" value="ECO:0007669"/>
    <property type="project" value="InterPro"/>
</dbReference>
<dbReference type="InterPro" id="IPR006447">
    <property type="entry name" value="Myb_dom_plants"/>
</dbReference>
<dbReference type="PANTHER" id="PTHR31499">
    <property type="entry name" value="MYB FAMILY TRANSCRIPTION FACTOR PHL11"/>
    <property type="match status" value="1"/>
</dbReference>
<gene>
    <name evidence="10" type="primary">LOC101491981</name>
</gene>
<dbReference type="AlphaFoldDB" id="A0A1S2Y1L3"/>
<dbReference type="Gene3D" id="1.10.10.60">
    <property type="entry name" value="Homeodomain-like"/>
    <property type="match status" value="1"/>
</dbReference>
<feature type="compositionally biased region" description="Low complexity" evidence="7">
    <location>
        <begin position="396"/>
        <end position="409"/>
    </location>
</feature>
<evidence type="ECO:0000259" key="8">
    <source>
        <dbReference type="PROSITE" id="PS51294"/>
    </source>
</evidence>
<protein>
    <submittedName>
        <fullName evidence="10">Protein PHR1-LIKE 1-like</fullName>
    </submittedName>
</protein>
<dbReference type="FunFam" id="1.10.10.60:FF:000002">
    <property type="entry name" value="Myb family transcription factor"/>
    <property type="match status" value="1"/>
</dbReference>
<reference evidence="10" key="2">
    <citation type="submission" date="2025-08" db="UniProtKB">
        <authorList>
            <consortium name="RefSeq"/>
        </authorList>
    </citation>
    <scope>IDENTIFICATION</scope>
    <source>
        <tissue evidence="10">Etiolated seedlings</tissue>
    </source>
</reference>
<dbReference type="STRING" id="3827.A0A1S2Y1L3"/>
<dbReference type="InterPro" id="IPR046955">
    <property type="entry name" value="PHR1-like"/>
</dbReference>
<evidence type="ECO:0000256" key="4">
    <source>
        <dbReference type="ARBA" id="ARBA00023054"/>
    </source>
</evidence>
<evidence type="ECO:0000313" key="9">
    <source>
        <dbReference type="Proteomes" id="UP000087171"/>
    </source>
</evidence>
<dbReference type="InterPro" id="IPR025756">
    <property type="entry name" value="Myb_CC_LHEQLE"/>
</dbReference>
<dbReference type="PANTHER" id="PTHR31499:SF85">
    <property type="entry name" value="TRANSCRIPTION FACTOR MYB-RELATED FAMILY"/>
    <property type="match status" value="1"/>
</dbReference>
<feature type="region of interest" description="Disordered" evidence="7">
    <location>
        <begin position="396"/>
        <end position="415"/>
    </location>
</feature>
<dbReference type="GO" id="GO:0005634">
    <property type="term" value="C:nucleus"/>
    <property type="evidence" value="ECO:0007669"/>
    <property type="project" value="UniProtKB-SubCell"/>
</dbReference>
<dbReference type="Proteomes" id="UP000087171">
    <property type="component" value="Chromosome Ca4"/>
</dbReference>
<evidence type="ECO:0000256" key="2">
    <source>
        <dbReference type="ARBA" id="ARBA00006783"/>
    </source>
</evidence>
<dbReference type="InterPro" id="IPR001005">
    <property type="entry name" value="SANT/Myb"/>
</dbReference>
<dbReference type="PaxDb" id="3827-XP_004497904.1"/>
<name>A0A1S2Y1L3_CICAR</name>
<reference evidence="9" key="1">
    <citation type="journal article" date="2013" name="Nat. Biotechnol.">
        <title>Draft genome sequence of chickpea (Cicer arietinum) provides a resource for trait improvement.</title>
        <authorList>
            <person name="Varshney R.K."/>
            <person name="Song C."/>
            <person name="Saxena R.K."/>
            <person name="Azam S."/>
            <person name="Yu S."/>
            <person name="Sharpe A.G."/>
            <person name="Cannon S."/>
            <person name="Baek J."/>
            <person name="Rosen B.D."/>
            <person name="Tar'an B."/>
            <person name="Millan T."/>
            <person name="Zhang X."/>
            <person name="Ramsay L.D."/>
            <person name="Iwata A."/>
            <person name="Wang Y."/>
            <person name="Nelson W."/>
            <person name="Farmer A.D."/>
            <person name="Gaur P.M."/>
            <person name="Soderlund C."/>
            <person name="Penmetsa R.V."/>
            <person name="Xu C."/>
            <person name="Bharti A.K."/>
            <person name="He W."/>
            <person name="Winter P."/>
            <person name="Zhao S."/>
            <person name="Hane J.K."/>
            <person name="Carrasquilla-Garcia N."/>
            <person name="Condie J.A."/>
            <person name="Upadhyaya H.D."/>
            <person name="Luo M.C."/>
            <person name="Thudi M."/>
            <person name="Gowda C.L."/>
            <person name="Singh N.P."/>
            <person name="Lichtenzveig J."/>
            <person name="Gali K.K."/>
            <person name="Rubio J."/>
            <person name="Nadarajan N."/>
            <person name="Dolezel J."/>
            <person name="Bansal K.C."/>
            <person name="Xu X."/>
            <person name="Edwards D."/>
            <person name="Zhang G."/>
            <person name="Kahl G."/>
            <person name="Gil J."/>
            <person name="Singh K.B."/>
            <person name="Datta S.K."/>
            <person name="Jackson S.A."/>
            <person name="Wang J."/>
            <person name="Cook D.R."/>
        </authorList>
    </citation>
    <scope>NUCLEOTIDE SEQUENCE [LARGE SCALE GENOMIC DNA]</scope>
    <source>
        <strain evidence="9">cv. CDC Frontier</strain>
    </source>
</reference>
<keyword evidence="9" id="KW-1185">Reference proteome</keyword>
<dbReference type="OrthoDB" id="551907at2759"/>
<comment type="similarity">
    <text evidence="2">Belongs to the MYB-CC family.</text>
</comment>
<evidence type="ECO:0000256" key="1">
    <source>
        <dbReference type="ARBA" id="ARBA00004123"/>
    </source>
</evidence>
<evidence type="ECO:0000256" key="5">
    <source>
        <dbReference type="ARBA" id="ARBA00023163"/>
    </source>
</evidence>
<sequence length="435" mass="49267">MNDNKIDCLGRIQQNHRLNGDFNYELGNCSSSSQYFDMRHVSSNIGNFSQPFSMSCVGEMEDPSCIIQSQNQGQGKSSSTIISRFESPNSAFYATEICMNFPQYDSQVGNDSNPFLISQFSKVNDLEFPLYQCPRENIFLDSTNQANTNFEFSNSNPLQPMMRSQLNSDQCIRSPENSNKILSGNFHSVEQHKFFIDDAASISMSPLIPSKGNQDHKVSCGSYDMPVSQLNFSYQQEKLSPTISTGNLSTICGNYPASNGSSVCSKTRIRWTQDLHEKFVECVNRLGGAEKATPKAILRLMESDGLTIFHVKSHLQKYRIAKYMPESTQGKSEKRTNVENVHLDVKSGLQIREALQLQLDVQRRLHEQLEIQRKLQLRIEEQGKQLKMMFDQQQKTNTQNLDNTENNNNKPISPKDIEVSILEGSENSLFPSKIS</sequence>
<dbReference type="GO" id="GO:0003677">
    <property type="term" value="F:DNA binding"/>
    <property type="evidence" value="ECO:0007669"/>
    <property type="project" value="InterPro"/>
</dbReference>
<proteinExistence type="inferred from homology"/>
<comment type="subcellular location">
    <subcellularLocation>
        <location evidence="1">Nucleus</location>
    </subcellularLocation>
</comment>
<evidence type="ECO:0000256" key="7">
    <source>
        <dbReference type="SAM" id="MobiDB-lite"/>
    </source>
</evidence>
<dbReference type="Pfam" id="PF14379">
    <property type="entry name" value="Myb_CC_LHEQLE"/>
    <property type="match status" value="1"/>
</dbReference>
<evidence type="ECO:0000313" key="10">
    <source>
        <dbReference type="RefSeq" id="XP_004497904.1"/>
    </source>
</evidence>
<dbReference type="InterPro" id="IPR009057">
    <property type="entry name" value="Homeodomain-like_sf"/>
</dbReference>
<dbReference type="GeneID" id="101491981"/>
<feature type="domain" description="HTH myb-type" evidence="8">
    <location>
        <begin position="265"/>
        <end position="323"/>
    </location>
</feature>
<keyword evidence="5" id="KW-0804">Transcription</keyword>
<organism evidence="9 10">
    <name type="scientific">Cicer arietinum</name>
    <name type="common">Chickpea</name>
    <name type="synonym">Garbanzo</name>
    <dbReference type="NCBI Taxonomy" id="3827"/>
    <lineage>
        <taxon>Eukaryota</taxon>
        <taxon>Viridiplantae</taxon>
        <taxon>Streptophyta</taxon>
        <taxon>Embryophyta</taxon>
        <taxon>Tracheophyta</taxon>
        <taxon>Spermatophyta</taxon>
        <taxon>Magnoliopsida</taxon>
        <taxon>eudicotyledons</taxon>
        <taxon>Gunneridae</taxon>
        <taxon>Pentapetalae</taxon>
        <taxon>rosids</taxon>
        <taxon>fabids</taxon>
        <taxon>Fabales</taxon>
        <taxon>Fabaceae</taxon>
        <taxon>Papilionoideae</taxon>
        <taxon>50 kb inversion clade</taxon>
        <taxon>NPAAA clade</taxon>
        <taxon>Hologalegina</taxon>
        <taxon>IRL clade</taxon>
        <taxon>Cicereae</taxon>
        <taxon>Cicer</taxon>
    </lineage>
</organism>
<dbReference type="RefSeq" id="XP_004497904.1">
    <property type="nucleotide sequence ID" value="XM_004497847.3"/>
</dbReference>
<dbReference type="eggNOG" id="ENOG502QW8T">
    <property type="taxonomic scope" value="Eukaryota"/>
</dbReference>
<evidence type="ECO:0000256" key="6">
    <source>
        <dbReference type="ARBA" id="ARBA00023242"/>
    </source>
</evidence>
<keyword evidence="4" id="KW-0175">Coiled coil</keyword>
<accession>A0A1S2Y1L3</accession>
<dbReference type="KEGG" id="cam:101491981"/>
<keyword evidence="3" id="KW-0805">Transcription regulation</keyword>
<keyword evidence="6" id="KW-0539">Nucleus</keyword>
<dbReference type="SUPFAM" id="SSF46689">
    <property type="entry name" value="Homeodomain-like"/>
    <property type="match status" value="1"/>
</dbReference>
<dbReference type="NCBIfam" id="TIGR01557">
    <property type="entry name" value="myb_SHAQKYF"/>
    <property type="match status" value="1"/>
</dbReference>
<evidence type="ECO:0000256" key="3">
    <source>
        <dbReference type="ARBA" id="ARBA00023015"/>
    </source>
</evidence>
<dbReference type="PROSITE" id="PS51294">
    <property type="entry name" value="HTH_MYB"/>
    <property type="match status" value="1"/>
</dbReference>
<dbReference type="InterPro" id="IPR017930">
    <property type="entry name" value="Myb_dom"/>
</dbReference>
<dbReference type="Pfam" id="PF00249">
    <property type="entry name" value="Myb_DNA-binding"/>
    <property type="match status" value="1"/>
</dbReference>